<evidence type="ECO:0008006" key="5">
    <source>
        <dbReference type="Google" id="ProtNLM"/>
    </source>
</evidence>
<feature type="signal peptide" evidence="1">
    <location>
        <begin position="1"/>
        <end position="16"/>
    </location>
</feature>
<evidence type="ECO:0000313" key="4">
    <source>
        <dbReference type="Proteomes" id="UP000015101"/>
    </source>
</evidence>
<dbReference type="EMBL" id="KB095927">
    <property type="protein sequence ID" value="ESO09714.1"/>
    <property type="molecule type" value="Genomic_DNA"/>
</dbReference>
<evidence type="ECO:0000313" key="2">
    <source>
        <dbReference type="EMBL" id="ESO09714.1"/>
    </source>
</evidence>
<dbReference type="HOGENOM" id="CLU_1391595_0_0_1"/>
<reference evidence="3" key="3">
    <citation type="submission" date="2015-06" db="UniProtKB">
        <authorList>
            <consortium name="EnsemblMetazoa"/>
        </authorList>
    </citation>
    <scope>IDENTIFICATION</scope>
</reference>
<dbReference type="AlphaFoldDB" id="T1FKB3"/>
<dbReference type="GeneID" id="20209262"/>
<reference evidence="4" key="1">
    <citation type="submission" date="2012-12" db="EMBL/GenBank/DDBJ databases">
        <authorList>
            <person name="Hellsten U."/>
            <person name="Grimwood J."/>
            <person name="Chapman J.A."/>
            <person name="Shapiro H."/>
            <person name="Aerts A."/>
            <person name="Otillar R.P."/>
            <person name="Terry A.Y."/>
            <person name="Boore J.L."/>
            <person name="Simakov O."/>
            <person name="Marletaz F."/>
            <person name="Cho S.-J."/>
            <person name="Edsinger-Gonzales E."/>
            <person name="Havlak P."/>
            <person name="Kuo D.-H."/>
            <person name="Larsson T."/>
            <person name="Lv J."/>
            <person name="Arendt D."/>
            <person name="Savage R."/>
            <person name="Osoegawa K."/>
            <person name="de Jong P."/>
            <person name="Lindberg D.R."/>
            <person name="Seaver E.C."/>
            <person name="Weisblat D.A."/>
            <person name="Putnam N.H."/>
            <person name="Grigoriev I.V."/>
            <person name="Rokhsar D.S."/>
        </authorList>
    </citation>
    <scope>NUCLEOTIDE SEQUENCE</scope>
</reference>
<dbReference type="KEGG" id="hro:HELRODRAFT_183931"/>
<dbReference type="InParanoid" id="T1FKB3"/>
<organism evidence="3 4">
    <name type="scientific">Helobdella robusta</name>
    <name type="common">Californian leech</name>
    <dbReference type="NCBI Taxonomy" id="6412"/>
    <lineage>
        <taxon>Eukaryota</taxon>
        <taxon>Metazoa</taxon>
        <taxon>Spiralia</taxon>
        <taxon>Lophotrochozoa</taxon>
        <taxon>Annelida</taxon>
        <taxon>Clitellata</taxon>
        <taxon>Hirudinea</taxon>
        <taxon>Rhynchobdellida</taxon>
        <taxon>Glossiphoniidae</taxon>
        <taxon>Helobdella</taxon>
    </lineage>
</organism>
<evidence type="ECO:0000313" key="3">
    <source>
        <dbReference type="EnsemblMetazoa" id="HelroP183931"/>
    </source>
</evidence>
<keyword evidence="4" id="KW-1185">Reference proteome</keyword>
<dbReference type="CTD" id="20209262"/>
<gene>
    <name evidence="3" type="primary">20209262</name>
    <name evidence="2" type="ORF">HELRODRAFT_183931</name>
</gene>
<protein>
    <recommendedName>
        <fullName evidence="5">Apple domain-containing protein</fullName>
    </recommendedName>
</protein>
<dbReference type="RefSeq" id="XP_009012184.1">
    <property type="nucleotide sequence ID" value="XM_009013936.1"/>
</dbReference>
<dbReference type="Gene3D" id="3.20.20.80">
    <property type="entry name" value="Glycosidases"/>
    <property type="match status" value="1"/>
</dbReference>
<accession>T1FKB3</accession>
<dbReference type="STRING" id="6412.T1FKB3"/>
<keyword evidence="1" id="KW-0732">Signal</keyword>
<evidence type="ECO:0000256" key="1">
    <source>
        <dbReference type="SAM" id="SignalP"/>
    </source>
</evidence>
<feature type="chain" id="PRO_5010980726" description="Apple domain-containing protein" evidence="1">
    <location>
        <begin position="17"/>
        <end position="196"/>
    </location>
</feature>
<reference evidence="2 4" key="2">
    <citation type="journal article" date="2013" name="Nature">
        <title>Insights into bilaterian evolution from three spiralian genomes.</title>
        <authorList>
            <person name="Simakov O."/>
            <person name="Marletaz F."/>
            <person name="Cho S.J."/>
            <person name="Edsinger-Gonzales E."/>
            <person name="Havlak P."/>
            <person name="Hellsten U."/>
            <person name="Kuo D.H."/>
            <person name="Larsson T."/>
            <person name="Lv J."/>
            <person name="Arendt D."/>
            <person name="Savage R."/>
            <person name="Osoegawa K."/>
            <person name="de Jong P."/>
            <person name="Grimwood J."/>
            <person name="Chapman J.A."/>
            <person name="Shapiro H."/>
            <person name="Aerts A."/>
            <person name="Otillar R.P."/>
            <person name="Terry A.Y."/>
            <person name="Boore J.L."/>
            <person name="Grigoriev I.V."/>
            <person name="Lindberg D.R."/>
            <person name="Seaver E.C."/>
            <person name="Weisblat D.A."/>
            <person name="Putnam N.H."/>
            <person name="Rokhsar D.S."/>
        </authorList>
    </citation>
    <scope>NUCLEOTIDE SEQUENCE</scope>
</reference>
<name>T1FKB3_HELRO</name>
<sequence length="196" mass="21376">MCDVNLGSFILVACFAATELLLQPRSYMFSDNTTHTAYSCASGTNLSSIATSQTDCCLTCLTNAQMNSLAKNYYPTDGSLETFFVNLPKDMNEPSNSVHGSTTGCTNNKLDRPPYVPGRLTFIINIAATELLLQPRSYMFSDNTTRTAYRCASGTNLNSIATSQTDCCLTCLTNAQMNCLAGNYYPTDGRCEIFEV</sequence>
<dbReference type="Proteomes" id="UP000015101">
    <property type="component" value="Unassembled WGS sequence"/>
</dbReference>
<dbReference type="EnsemblMetazoa" id="HelroT183931">
    <property type="protein sequence ID" value="HelroP183931"/>
    <property type="gene ID" value="HelroG183931"/>
</dbReference>
<proteinExistence type="predicted"/>
<dbReference type="EMBL" id="AMQM01009082">
    <property type="status" value="NOT_ANNOTATED_CDS"/>
    <property type="molecule type" value="Genomic_DNA"/>
</dbReference>